<evidence type="ECO:0000313" key="2">
    <source>
        <dbReference type="EMBL" id="KZP06880.1"/>
    </source>
</evidence>
<reference evidence="2 3" key="1">
    <citation type="journal article" date="2016" name="Mol. Biol. Evol.">
        <title>Comparative Genomics of Early-Diverging Mushroom-Forming Fungi Provides Insights into the Origins of Lignocellulose Decay Capabilities.</title>
        <authorList>
            <person name="Nagy L.G."/>
            <person name="Riley R."/>
            <person name="Tritt A."/>
            <person name="Adam C."/>
            <person name="Daum C."/>
            <person name="Floudas D."/>
            <person name="Sun H."/>
            <person name="Yadav J.S."/>
            <person name="Pangilinan J."/>
            <person name="Larsson K.H."/>
            <person name="Matsuura K."/>
            <person name="Barry K."/>
            <person name="Labutti K."/>
            <person name="Kuo R."/>
            <person name="Ohm R.A."/>
            <person name="Bhattacharya S.S."/>
            <person name="Shirouzu T."/>
            <person name="Yoshinaga Y."/>
            <person name="Martin F.M."/>
            <person name="Grigoriev I.V."/>
            <person name="Hibbett D.S."/>
        </authorList>
    </citation>
    <scope>NUCLEOTIDE SEQUENCE [LARGE SCALE GENOMIC DNA]</scope>
    <source>
        <strain evidence="2 3">CBS 109695</strain>
    </source>
</reference>
<dbReference type="Proteomes" id="UP000076532">
    <property type="component" value="Unassembled WGS sequence"/>
</dbReference>
<dbReference type="STRING" id="436010.A0A167X6N8"/>
<sequence>MHHALPQHPAMVSLNNDITDMTTLVNDMYSYRKEVLGGDADYNVVTVVMYIQKTDLAGALQWISDTHDELIDRFLNTRQNVLDMRGVPSWGKDTDRQVAAYVDGLASLTCAGVIFFELDGFFAISRNHRILLYLTMYTNIPLLALLVFFSSLLIQS</sequence>
<organism evidence="2 3">
    <name type="scientific">Athelia psychrophila</name>
    <dbReference type="NCBI Taxonomy" id="1759441"/>
    <lineage>
        <taxon>Eukaryota</taxon>
        <taxon>Fungi</taxon>
        <taxon>Dikarya</taxon>
        <taxon>Basidiomycota</taxon>
        <taxon>Agaricomycotina</taxon>
        <taxon>Agaricomycetes</taxon>
        <taxon>Agaricomycetidae</taxon>
        <taxon>Atheliales</taxon>
        <taxon>Atheliaceae</taxon>
        <taxon>Athelia</taxon>
    </lineage>
</organism>
<proteinExistence type="predicted"/>
<evidence type="ECO:0000313" key="3">
    <source>
        <dbReference type="Proteomes" id="UP000076532"/>
    </source>
</evidence>
<dbReference type="SUPFAM" id="SSF48576">
    <property type="entry name" value="Terpenoid synthases"/>
    <property type="match status" value="1"/>
</dbReference>
<keyword evidence="1" id="KW-1133">Transmembrane helix</keyword>
<dbReference type="OrthoDB" id="6486656at2759"/>
<keyword evidence="3" id="KW-1185">Reference proteome</keyword>
<dbReference type="AlphaFoldDB" id="A0A167X6N8"/>
<feature type="transmembrane region" description="Helical" evidence="1">
    <location>
        <begin position="130"/>
        <end position="154"/>
    </location>
</feature>
<evidence type="ECO:0000256" key="1">
    <source>
        <dbReference type="SAM" id="Phobius"/>
    </source>
</evidence>
<keyword evidence="1" id="KW-0812">Transmembrane</keyword>
<dbReference type="EMBL" id="KV417770">
    <property type="protein sequence ID" value="KZP06880.1"/>
    <property type="molecule type" value="Genomic_DNA"/>
</dbReference>
<protein>
    <recommendedName>
        <fullName evidence="4">Terpenoid synthase</fullName>
    </recommendedName>
</protein>
<dbReference type="Pfam" id="PF19086">
    <property type="entry name" value="Terpene_syn_C_2"/>
    <property type="match status" value="1"/>
</dbReference>
<keyword evidence="1" id="KW-0472">Membrane</keyword>
<dbReference type="InterPro" id="IPR008949">
    <property type="entry name" value="Isoprenoid_synthase_dom_sf"/>
</dbReference>
<gene>
    <name evidence="2" type="ORF">FIBSPDRAFT_1053287</name>
</gene>
<dbReference type="Gene3D" id="1.10.600.10">
    <property type="entry name" value="Farnesyl Diphosphate Synthase"/>
    <property type="match status" value="1"/>
</dbReference>
<name>A0A167X6N8_9AGAM</name>
<accession>A0A167X6N8</accession>
<evidence type="ECO:0008006" key="4">
    <source>
        <dbReference type="Google" id="ProtNLM"/>
    </source>
</evidence>